<dbReference type="EMBL" id="JAACFV010000020">
    <property type="protein sequence ID" value="KAF7511461.1"/>
    <property type="molecule type" value="Genomic_DNA"/>
</dbReference>
<dbReference type="PANTHER" id="PTHR24198:SF165">
    <property type="entry name" value="ANKYRIN REPEAT-CONTAINING PROTEIN-RELATED"/>
    <property type="match status" value="1"/>
</dbReference>
<evidence type="ECO:0000256" key="3">
    <source>
        <dbReference type="PROSITE-ProRule" id="PRU00023"/>
    </source>
</evidence>
<dbReference type="InterPro" id="IPR002110">
    <property type="entry name" value="Ankyrin_rpt"/>
</dbReference>
<organism evidence="5 6">
    <name type="scientific">Endocarpon pusillum</name>
    <dbReference type="NCBI Taxonomy" id="364733"/>
    <lineage>
        <taxon>Eukaryota</taxon>
        <taxon>Fungi</taxon>
        <taxon>Dikarya</taxon>
        <taxon>Ascomycota</taxon>
        <taxon>Pezizomycotina</taxon>
        <taxon>Eurotiomycetes</taxon>
        <taxon>Chaetothyriomycetidae</taxon>
        <taxon>Verrucariales</taxon>
        <taxon>Verrucariaceae</taxon>
        <taxon>Endocarpon</taxon>
    </lineage>
</organism>
<reference evidence="5" key="1">
    <citation type="submission" date="2020-02" db="EMBL/GenBank/DDBJ databases">
        <authorList>
            <person name="Palmer J.M."/>
        </authorList>
    </citation>
    <scope>NUCLEOTIDE SEQUENCE</scope>
    <source>
        <strain evidence="5">EPUS1.4</strain>
        <tissue evidence="5">Thallus</tissue>
    </source>
</reference>
<dbReference type="SMART" id="SM00248">
    <property type="entry name" value="ANK"/>
    <property type="match status" value="3"/>
</dbReference>
<dbReference type="PANTHER" id="PTHR24198">
    <property type="entry name" value="ANKYRIN REPEAT AND PROTEIN KINASE DOMAIN-CONTAINING PROTEIN"/>
    <property type="match status" value="1"/>
</dbReference>
<keyword evidence="1" id="KW-0677">Repeat</keyword>
<feature type="region of interest" description="Disordered" evidence="4">
    <location>
        <begin position="312"/>
        <end position="347"/>
    </location>
</feature>
<feature type="repeat" description="ANK" evidence="3">
    <location>
        <begin position="95"/>
        <end position="127"/>
    </location>
</feature>
<dbReference type="SUPFAM" id="SSF48403">
    <property type="entry name" value="Ankyrin repeat"/>
    <property type="match status" value="1"/>
</dbReference>
<dbReference type="Pfam" id="PF12796">
    <property type="entry name" value="Ank_2"/>
    <property type="match status" value="1"/>
</dbReference>
<sequence length="430" mass="47886">MLRIEPKERLSAKQANSKLQSIYYEMSKGERAVLSSFTTCASNLETGRRIRELDKVDLKDNQHETALLKAAERGRDAVVQLLLDKGTEVNAQGGYYGNALQAASAKGHEKVVEMLLDKGAEVNVRDEVNAQDGVYGNALQAASEEGHEKAVQMLLDDANAYEGQSDDALSEVSSAPPSLISNSTDSSMQDNYNHIVEHLVEIFCAEENTGPIYREAVENFRKDKFCHNHDQLLKLYFKQLRLEIKNENELAVIRLLRTRRYRNEVTSLILKEFLQPFEGSGEGWLTASLLAERKPDCNYSLNKMLGGVAVGPDSYNDHKKPQNGNNNHEDDASESSGSSTKSEDEPLIRNQQSPLQAIDAFLTGGKAFTQLKVNLASILHPPLSFENALSSKSVFVIRQYISRHLNSIADNDKEQIMELRKKGQSNAKIA</sequence>
<keyword evidence="6" id="KW-1185">Reference proteome</keyword>
<protein>
    <submittedName>
        <fullName evidence="5">Uncharacterized protein</fullName>
    </submittedName>
</protein>
<evidence type="ECO:0000256" key="4">
    <source>
        <dbReference type="SAM" id="MobiDB-lite"/>
    </source>
</evidence>
<dbReference type="AlphaFoldDB" id="A0A8H7AR12"/>
<accession>A0A8H7AR12</accession>
<evidence type="ECO:0000256" key="2">
    <source>
        <dbReference type="ARBA" id="ARBA00023043"/>
    </source>
</evidence>
<proteinExistence type="predicted"/>
<evidence type="ECO:0000313" key="6">
    <source>
        <dbReference type="Proteomes" id="UP000606974"/>
    </source>
</evidence>
<evidence type="ECO:0000313" key="5">
    <source>
        <dbReference type="EMBL" id="KAF7511461.1"/>
    </source>
</evidence>
<dbReference type="Proteomes" id="UP000606974">
    <property type="component" value="Unassembled WGS sequence"/>
</dbReference>
<dbReference type="OrthoDB" id="4772757at2759"/>
<dbReference type="InterPro" id="IPR036770">
    <property type="entry name" value="Ankyrin_rpt-contain_sf"/>
</dbReference>
<gene>
    <name evidence="5" type="ORF">GJ744_004650</name>
</gene>
<dbReference type="PROSITE" id="PS50297">
    <property type="entry name" value="ANK_REP_REGION"/>
    <property type="match status" value="2"/>
</dbReference>
<evidence type="ECO:0000256" key="1">
    <source>
        <dbReference type="ARBA" id="ARBA00022737"/>
    </source>
</evidence>
<dbReference type="PROSITE" id="PS50088">
    <property type="entry name" value="ANK_REPEAT"/>
    <property type="match status" value="2"/>
</dbReference>
<comment type="caution">
    <text evidence="5">The sequence shown here is derived from an EMBL/GenBank/DDBJ whole genome shotgun (WGS) entry which is preliminary data.</text>
</comment>
<feature type="repeat" description="ANK" evidence="3">
    <location>
        <begin position="62"/>
        <end position="94"/>
    </location>
</feature>
<dbReference type="Gene3D" id="1.25.40.20">
    <property type="entry name" value="Ankyrin repeat-containing domain"/>
    <property type="match status" value="1"/>
</dbReference>
<name>A0A8H7AR12_9EURO</name>
<keyword evidence="2 3" id="KW-0040">ANK repeat</keyword>